<feature type="transmembrane region" description="Helical" evidence="13">
    <location>
        <begin position="20"/>
        <end position="40"/>
    </location>
</feature>
<comment type="function">
    <text evidence="1">The SecYEG-SecDF-YajC-YidC holo-translocon (HTL) protein secretase/insertase is a supercomplex required for protein secretion, insertion of proteins into membranes, and assembly of membrane protein complexes. While the SecYEG complex is essential for assembly of a number of proteins and complexes, the SecDF-YajC-YidC subcomplex facilitates these functions.</text>
</comment>
<proteinExistence type="inferred from homology"/>
<evidence type="ECO:0000256" key="9">
    <source>
        <dbReference type="ARBA" id="ARBA00022927"/>
    </source>
</evidence>
<dbReference type="NCBIfam" id="TIGR00739">
    <property type="entry name" value="yajC"/>
    <property type="match status" value="1"/>
</dbReference>
<keyword evidence="15" id="KW-1185">Reference proteome</keyword>
<evidence type="ECO:0000256" key="3">
    <source>
        <dbReference type="ARBA" id="ARBA00006742"/>
    </source>
</evidence>
<dbReference type="PRINTS" id="PR01853">
    <property type="entry name" value="YAJCTRNLCASE"/>
</dbReference>
<evidence type="ECO:0000313" key="14">
    <source>
        <dbReference type="EMBL" id="QMW23123.1"/>
    </source>
</evidence>
<keyword evidence="12 13" id="KW-0472">Membrane</keyword>
<gene>
    <name evidence="14" type="primary">yajC</name>
    <name evidence="14" type="ORF">H3309_00990</name>
</gene>
<keyword evidence="6" id="KW-0813">Transport</keyword>
<evidence type="ECO:0000256" key="2">
    <source>
        <dbReference type="ARBA" id="ARBA00004162"/>
    </source>
</evidence>
<evidence type="ECO:0000256" key="8">
    <source>
        <dbReference type="ARBA" id="ARBA00022692"/>
    </source>
</evidence>
<dbReference type="InterPro" id="IPR003849">
    <property type="entry name" value="Preprotein_translocase_YajC"/>
</dbReference>
<evidence type="ECO:0000256" key="12">
    <source>
        <dbReference type="ARBA" id="ARBA00023136"/>
    </source>
</evidence>
<evidence type="ECO:0000256" key="7">
    <source>
        <dbReference type="ARBA" id="ARBA00022475"/>
    </source>
</evidence>
<dbReference type="Proteomes" id="UP000515292">
    <property type="component" value="Chromosome"/>
</dbReference>
<dbReference type="KEGG" id="sand:H3309_00990"/>
<keyword evidence="8 13" id="KW-0812">Transmembrane</keyword>
<accession>A0A7G5IID1</accession>
<comment type="similarity">
    <text evidence="3">Belongs to the YajC family.</text>
</comment>
<evidence type="ECO:0000256" key="4">
    <source>
        <dbReference type="ARBA" id="ARBA00011718"/>
    </source>
</evidence>
<dbReference type="AlphaFoldDB" id="A0A7G5IID1"/>
<keyword evidence="7" id="KW-1003">Cell membrane</keyword>
<dbReference type="GO" id="GO:0015031">
    <property type="term" value="P:protein transport"/>
    <property type="evidence" value="ECO:0007669"/>
    <property type="project" value="UniProtKB-KW"/>
</dbReference>
<dbReference type="EMBL" id="CP059851">
    <property type="protein sequence ID" value="QMW23123.1"/>
    <property type="molecule type" value="Genomic_DNA"/>
</dbReference>
<dbReference type="GO" id="GO:0005886">
    <property type="term" value="C:plasma membrane"/>
    <property type="evidence" value="ECO:0007669"/>
    <property type="project" value="UniProtKB-SubCell"/>
</dbReference>
<reference evidence="14 15" key="1">
    <citation type="submission" date="2020-07" db="EMBL/GenBank/DDBJ databases">
        <title>Complete genome sequence for Sandaracinobacter sp. M6.</title>
        <authorList>
            <person name="Tang Y."/>
            <person name="Liu Q."/>
            <person name="Guo Z."/>
            <person name="Lei P."/>
            <person name="Huang B."/>
        </authorList>
    </citation>
    <scope>NUCLEOTIDE SEQUENCE [LARGE SCALE GENOMIC DNA]</scope>
    <source>
        <strain evidence="14 15">M6</strain>
    </source>
</reference>
<comment type="subunit">
    <text evidence="4">Part of the SecDF-YidC-YajC translocase complex. The SecDF-YidC-YajC translocase forms a supercomplex with SecYEG, called the holo-translocon (HTL).</text>
</comment>
<dbReference type="PANTHER" id="PTHR33909">
    <property type="entry name" value="SEC TRANSLOCON ACCESSORY COMPLEX SUBUNIT YAJC"/>
    <property type="match status" value="1"/>
</dbReference>
<keyword evidence="9" id="KW-0653">Protein transport</keyword>
<dbReference type="RefSeq" id="WP_182296665.1">
    <property type="nucleotide sequence ID" value="NZ_CP059851.1"/>
</dbReference>
<protein>
    <recommendedName>
        <fullName evidence="5">Sec translocon accessory complex subunit YajC</fullName>
    </recommendedName>
</protein>
<evidence type="ECO:0000256" key="5">
    <source>
        <dbReference type="ARBA" id="ARBA00014962"/>
    </source>
</evidence>
<dbReference type="PANTHER" id="PTHR33909:SF1">
    <property type="entry name" value="SEC TRANSLOCON ACCESSORY COMPLEX SUBUNIT YAJC"/>
    <property type="match status" value="1"/>
</dbReference>
<evidence type="ECO:0000256" key="6">
    <source>
        <dbReference type="ARBA" id="ARBA00022448"/>
    </source>
</evidence>
<organism evidence="14 15">
    <name type="scientific">Sandaracinobacteroides saxicola</name>
    <dbReference type="NCBI Taxonomy" id="2759707"/>
    <lineage>
        <taxon>Bacteria</taxon>
        <taxon>Pseudomonadati</taxon>
        <taxon>Pseudomonadota</taxon>
        <taxon>Alphaproteobacteria</taxon>
        <taxon>Sphingomonadales</taxon>
        <taxon>Sphingosinicellaceae</taxon>
        <taxon>Sandaracinobacteroides</taxon>
    </lineage>
</organism>
<evidence type="ECO:0000256" key="11">
    <source>
        <dbReference type="ARBA" id="ARBA00023010"/>
    </source>
</evidence>
<dbReference type="SMART" id="SM01323">
    <property type="entry name" value="YajC"/>
    <property type="match status" value="1"/>
</dbReference>
<dbReference type="Pfam" id="PF02699">
    <property type="entry name" value="YajC"/>
    <property type="match status" value="1"/>
</dbReference>
<evidence type="ECO:0000256" key="13">
    <source>
        <dbReference type="SAM" id="Phobius"/>
    </source>
</evidence>
<keyword evidence="11" id="KW-0811">Translocation</keyword>
<evidence type="ECO:0000256" key="1">
    <source>
        <dbReference type="ARBA" id="ARBA00002061"/>
    </source>
</evidence>
<evidence type="ECO:0000313" key="15">
    <source>
        <dbReference type="Proteomes" id="UP000515292"/>
    </source>
</evidence>
<comment type="subcellular location">
    <subcellularLocation>
        <location evidence="2">Cell membrane</location>
        <topology evidence="2">Single-pass membrane protein</topology>
    </subcellularLocation>
</comment>
<evidence type="ECO:0000256" key="10">
    <source>
        <dbReference type="ARBA" id="ARBA00022989"/>
    </source>
</evidence>
<keyword evidence="10 13" id="KW-1133">Transmembrane helix</keyword>
<sequence length="115" mass="12078">MFATPAYAQAATGAAGGTSAFLIQIVLLILLFVIFWFLIIRPQQKRLKTHRDMVAAVARGDEVVTGGGLIGKVSKVTDTEVEIELAPTVKVRAVKSTLTSVTPKGTPAAANDAKA</sequence>
<name>A0A7G5IID1_9SPHN</name>